<feature type="active site" description="Proton acceptor; for phosphorylation activity. Proton donor; for dephosphorylation activity" evidence="14">
    <location>
        <position position="191"/>
    </location>
</feature>
<dbReference type="GO" id="GO:0000155">
    <property type="term" value="F:phosphorelay sensor kinase activity"/>
    <property type="evidence" value="ECO:0007669"/>
    <property type="project" value="InterPro"/>
</dbReference>
<evidence type="ECO:0000256" key="1">
    <source>
        <dbReference type="ARBA" id="ARBA00001120"/>
    </source>
</evidence>
<keyword evidence="5 14" id="KW-0723">Serine/threonine-protein kinase</keyword>
<feature type="binding site" evidence="14">
    <location>
        <begin position="167"/>
        <end position="174"/>
    </location>
    <ligand>
        <name>ATP</name>
        <dbReference type="ChEBI" id="CHEBI:30616"/>
    </ligand>
</feature>
<protein>
    <recommendedName>
        <fullName evidence="14">HPr kinase/phosphorylase</fullName>
        <shortName evidence="14">HPrK/P</shortName>
        <ecNumber evidence="14">2.7.11.-</ecNumber>
        <ecNumber evidence="14">2.7.4.-</ecNumber>
    </recommendedName>
    <alternativeName>
        <fullName evidence="14">HPr(Ser) kinase/phosphorylase</fullName>
    </alternativeName>
</protein>
<keyword evidence="11 14" id="KW-0460">Magnesium</keyword>
<dbReference type="InterPro" id="IPR027417">
    <property type="entry name" value="P-loop_NTPase"/>
</dbReference>
<organism evidence="17 18">
    <name type="scientific">Rubrivirga marina</name>
    <dbReference type="NCBI Taxonomy" id="1196024"/>
    <lineage>
        <taxon>Bacteria</taxon>
        <taxon>Pseudomonadati</taxon>
        <taxon>Rhodothermota</taxon>
        <taxon>Rhodothermia</taxon>
        <taxon>Rhodothermales</taxon>
        <taxon>Rubricoccaceae</taxon>
        <taxon>Rubrivirga</taxon>
    </lineage>
</organism>
<accession>A0A271IZ98</accession>
<proteinExistence type="inferred from homology"/>
<dbReference type="EC" id="2.7.11.-" evidence="14"/>
<feature type="binding site" evidence="14">
    <location>
        <position position="216"/>
    </location>
    <ligand>
        <name>Mg(2+)</name>
        <dbReference type="ChEBI" id="CHEBI:18420"/>
    </ligand>
</feature>
<dbReference type="RefSeq" id="WP_095510240.1">
    <property type="nucleotide sequence ID" value="NZ_MQWD01000001.1"/>
</dbReference>
<evidence type="ECO:0000256" key="5">
    <source>
        <dbReference type="ARBA" id="ARBA00022527"/>
    </source>
</evidence>
<dbReference type="GO" id="GO:0000287">
    <property type="term" value="F:magnesium ion binding"/>
    <property type="evidence" value="ECO:0007669"/>
    <property type="project" value="UniProtKB-UniRule"/>
</dbReference>
<sequence>MRKPQPFRRDKILIPALLTRLRDRVGVEIEACGGGDAEDRAVTVRHVHRPGLVLAGYTEHFEHRRVQILGNTECRYLGWLEPEAARDGFDRLLSFDPPCVILTAGNRLDGDLEALAADYGVPLYRTPVATVPFMGLLRDVLDDHFAEQLTVHGSLVDVYGIGLLLTGPAGIGKSEMALDLVERGHRLVADDVVMATRTGSGVIMGAGTDLAEHFMEIRGLGIIDVRSMFGVRAIRYQKRIEVVVQIHPWDEDEEYTRIDMVTETDSILGVDLPLVKLPITPGKNVTVICEVIAMNHLLQHYGYDPAEAFSTKLRQRIEQKSDTPGAGRGIDWFEHDFE</sequence>
<evidence type="ECO:0000256" key="9">
    <source>
        <dbReference type="ARBA" id="ARBA00022777"/>
    </source>
</evidence>
<dbReference type="EMBL" id="MQWD01000001">
    <property type="protein sequence ID" value="PAP76581.1"/>
    <property type="molecule type" value="Genomic_DNA"/>
</dbReference>
<evidence type="ECO:0000259" key="15">
    <source>
        <dbReference type="Pfam" id="PF02603"/>
    </source>
</evidence>
<keyword evidence="7 14" id="KW-0479">Metal-binding</keyword>
<evidence type="ECO:0000256" key="7">
    <source>
        <dbReference type="ARBA" id="ARBA00022723"/>
    </source>
</evidence>
<feature type="binding site" evidence="14">
    <location>
        <position position="174"/>
    </location>
    <ligand>
        <name>Mg(2+)</name>
        <dbReference type="ChEBI" id="CHEBI:18420"/>
    </ligand>
</feature>
<dbReference type="InterPro" id="IPR011104">
    <property type="entry name" value="Hpr_kin/Pase_C"/>
</dbReference>
<dbReference type="FunFam" id="3.40.50.300:FF:000174">
    <property type="entry name" value="HPr kinase/phosphorylase"/>
    <property type="match status" value="1"/>
</dbReference>
<keyword evidence="8 14" id="KW-0547">Nucleotide-binding</keyword>
<keyword evidence="6 14" id="KW-0808">Transferase</keyword>
<dbReference type="GO" id="GO:0006109">
    <property type="term" value="P:regulation of carbohydrate metabolic process"/>
    <property type="evidence" value="ECO:0007669"/>
    <property type="project" value="UniProtKB-UniRule"/>
</dbReference>
<comment type="subunit">
    <text evidence="4 14">Homohexamer.</text>
</comment>
<reference evidence="17 18" key="1">
    <citation type="submission" date="2016-11" db="EMBL/GenBank/DDBJ databases">
        <title>Study of marine rhodopsin-containing bacteria.</title>
        <authorList>
            <person name="Yoshizawa S."/>
            <person name="Kumagai Y."/>
            <person name="Kogure K."/>
        </authorList>
    </citation>
    <scope>NUCLEOTIDE SEQUENCE [LARGE SCALE GENOMIC DNA]</scope>
    <source>
        <strain evidence="17 18">SAORIC-28</strain>
    </source>
</reference>
<evidence type="ECO:0000256" key="13">
    <source>
        <dbReference type="ARBA" id="ARBA00047657"/>
    </source>
</evidence>
<dbReference type="InterPro" id="IPR028979">
    <property type="entry name" value="Ser_kin/Pase_Hpr-like_N_sf"/>
</dbReference>
<dbReference type="InterPro" id="IPR011126">
    <property type="entry name" value="Hpr_kin/Pase_Hpr_N"/>
</dbReference>
<evidence type="ECO:0000256" key="8">
    <source>
        <dbReference type="ARBA" id="ARBA00022741"/>
    </source>
</evidence>
<feature type="domain" description="HPr kinase/phosphorylase C-terminal" evidence="16">
    <location>
        <begin position="144"/>
        <end position="312"/>
    </location>
</feature>
<comment type="caution">
    <text evidence="17">The sequence shown here is derived from an EMBL/GenBank/DDBJ whole genome shotgun (WGS) entry which is preliminary data.</text>
</comment>
<dbReference type="PANTHER" id="PTHR30305">
    <property type="entry name" value="PROTEIN YJDM-RELATED"/>
    <property type="match status" value="1"/>
</dbReference>
<dbReference type="AlphaFoldDB" id="A0A271IZ98"/>
<dbReference type="HAMAP" id="MF_01249">
    <property type="entry name" value="HPr_kinase"/>
    <property type="match status" value="1"/>
</dbReference>
<evidence type="ECO:0000256" key="3">
    <source>
        <dbReference type="ARBA" id="ARBA00006883"/>
    </source>
</evidence>
<feature type="active site" evidence="14">
    <location>
        <position position="173"/>
    </location>
</feature>
<evidence type="ECO:0000256" key="4">
    <source>
        <dbReference type="ARBA" id="ARBA00011643"/>
    </source>
</evidence>
<feature type="domain" description="HPr(Ser) kinase/phosphorylase N-terminal" evidence="15">
    <location>
        <begin position="22"/>
        <end position="141"/>
    </location>
</feature>
<dbReference type="PANTHER" id="PTHR30305:SF1">
    <property type="entry name" value="HPR KINASE_PHOSPHORYLASE"/>
    <property type="match status" value="1"/>
</dbReference>
<dbReference type="Gene3D" id="3.40.50.300">
    <property type="entry name" value="P-loop containing nucleotide triphosphate hydrolases"/>
    <property type="match status" value="1"/>
</dbReference>
<dbReference type="EC" id="2.7.4.-" evidence="14"/>
<comment type="domain">
    <text evidence="14">The Walker A ATP-binding motif also binds Pi and PPi.</text>
</comment>
<dbReference type="GO" id="GO:0004712">
    <property type="term" value="F:protein serine/threonine/tyrosine kinase activity"/>
    <property type="evidence" value="ECO:0007669"/>
    <property type="project" value="UniProtKB-UniRule"/>
</dbReference>
<feature type="active site" evidence="14">
    <location>
        <position position="152"/>
    </location>
</feature>
<name>A0A271IZ98_9BACT</name>
<dbReference type="SUPFAM" id="SSF53795">
    <property type="entry name" value="PEP carboxykinase-like"/>
    <property type="match status" value="1"/>
</dbReference>
<comment type="function">
    <text evidence="14">Catalyzes the ATP- as well as the pyrophosphate-dependent phosphorylation of a specific serine residue in HPr, a phosphocarrier protein of the phosphoenolpyruvate-dependent sugar phosphotransferase system (PTS). HprK/P also catalyzes the pyrophosphate-producing, inorganic phosphate-dependent dephosphorylation (phosphorolysis) of seryl-phosphorylated HPr (P-Ser-HPr).</text>
</comment>
<comment type="catalytic activity">
    <reaction evidence="1 14">
        <text>[HPr protein]-L-serine + ATP = [HPr protein]-O-phospho-L-serine + ADP + H(+)</text>
        <dbReference type="Rhea" id="RHEA:46600"/>
        <dbReference type="Rhea" id="RHEA-COMP:11602"/>
        <dbReference type="Rhea" id="RHEA-COMP:11603"/>
        <dbReference type="ChEBI" id="CHEBI:15378"/>
        <dbReference type="ChEBI" id="CHEBI:29999"/>
        <dbReference type="ChEBI" id="CHEBI:30616"/>
        <dbReference type="ChEBI" id="CHEBI:83421"/>
        <dbReference type="ChEBI" id="CHEBI:456216"/>
    </reaction>
</comment>
<dbReference type="NCBIfam" id="TIGR00679">
    <property type="entry name" value="hpr-ser"/>
    <property type="match status" value="1"/>
</dbReference>
<dbReference type="Pfam" id="PF07475">
    <property type="entry name" value="Hpr_kinase_C"/>
    <property type="match status" value="1"/>
</dbReference>
<keyword evidence="9 14" id="KW-0418">Kinase</keyword>
<dbReference type="GO" id="GO:0004674">
    <property type="term" value="F:protein serine/threonine kinase activity"/>
    <property type="evidence" value="ECO:0007669"/>
    <property type="project" value="UniProtKB-KW"/>
</dbReference>
<keyword evidence="10 14" id="KW-0067">ATP-binding</keyword>
<dbReference type="Gene3D" id="3.40.1390.20">
    <property type="entry name" value="HprK N-terminal domain-like"/>
    <property type="match status" value="1"/>
</dbReference>
<comment type="cofactor">
    <cofactor evidence="2 14">
        <name>Mg(2+)</name>
        <dbReference type="ChEBI" id="CHEBI:18420"/>
    </cofactor>
</comment>
<evidence type="ECO:0000256" key="2">
    <source>
        <dbReference type="ARBA" id="ARBA00001946"/>
    </source>
</evidence>
<evidence type="ECO:0000313" key="17">
    <source>
        <dbReference type="EMBL" id="PAP76581.1"/>
    </source>
</evidence>
<evidence type="ECO:0000256" key="12">
    <source>
        <dbReference type="ARBA" id="ARBA00023268"/>
    </source>
</evidence>
<feature type="region of interest" description="Important for the catalytic mechanism of dephosphorylation" evidence="14">
    <location>
        <begin position="278"/>
        <end position="283"/>
    </location>
</feature>
<dbReference type="OrthoDB" id="9778803at2"/>
<dbReference type="Pfam" id="PF02603">
    <property type="entry name" value="Hpr_kinase_N"/>
    <property type="match status" value="1"/>
</dbReference>
<evidence type="ECO:0000256" key="11">
    <source>
        <dbReference type="ARBA" id="ARBA00022842"/>
    </source>
</evidence>
<evidence type="ECO:0000256" key="14">
    <source>
        <dbReference type="HAMAP-Rule" id="MF_01249"/>
    </source>
</evidence>
<dbReference type="Proteomes" id="UP000216339">
    <property type="component" value="Unassembled WGS sequence"/>
</dbReference>
<dbReference type="SUPFAM" id="SSF75138">
    <property type="entry name" value="HprK N-terminal domain-like"/>
    <property type="match status" value="1"/>
</dbReference>
<keyword evidence="18" id="KW-1185">Reference proteome</keyword>
<comment type="miscellaneous">
    <text evidence="14">Both phosphorylation and phosphorolysis are carried out by the same active site and suggest a common mechanism for both reactions.</text>
</comment>
<evidence type="ECO:0000256" key="6">
    <source>
        <dbReference type="ARBA" id="ARBA00022679"/>
    </source>
</evidence>
<evidence type="ECO:0000313" key="18">
    <source>
        <dbReference type="Proteomes" id="UP000216339"/>
    </source>
</evidence>
<feature type="region of interest" description="Important for the catalytic mechanism of both phosphorylation and dephosphorylation" evidence="14">
    <location>
        <begin position="215"/>
        <end position="224"/>
    </location>
</feature>
<feature type="active site" evidence="14">
    <location>
        <position position="257"/>
    </location>
</feature>
<comment type="catalytic activity">
    <reaction evidence="13 14">
        <text>[HPr protein]-O-phospho-L-serine + phosphate + H(+) = [HPr protein]-L-serine + diphosphate</text>
        <dbReference type="Rhea" id="RHEA:46604"/>
        <dbReference type="Rhea" id="RHEA-COMP:11602"/>
        <dbReference type="Rhea" id="RHEA-COMP:11603"/>
        <dbReference type="ChEBI" id="CHEBI:15378"/>
        <dbReference type="ChEBI" id="CHEBI:29999"/>
        <dbReference type="ChEBI" id="CHEBI:33019"/>
        <dbReference type="ChEBI" id="CHEBI:43474"/>
        <dbReference type="ChEBI" id="CHEBI:83421"/>
    </reaction>
</comment>
<comment type="similarity">
    <text evidence="3 14">Belongs to the HPrK/P family.</text>
</comment>
<keyword evidence="12 14" id="KW-0511">Multifunctional enzyme</keyword>
<dbReference type="GO" id="GO:0005524">
    <property type="term" value="F:ATP binding"/>
    <property type="evidence" value="ECO:0007669"/>
    <property type="project" value="UniProtKB-UniRule"/>
</dbReference>
<evidence type="ECO:0000259" key="16">
    <source>
        <dbReference type="Pfam" id="PF07475"/>
    </source>
</evidence>
<dbReference type="CDD" id="cd01918">
    <property type="entry name" value="HprK_C"/>
    <property type="match status" value="1"/>
</dbReference>
<gene>
    <name evidence="14" type="primary">hprK</name>
    <name evidence="17" type="ORF">BSZ37_09080</name>
</gene>
<evidence type="ECO:0000256" key="10">
    <source>
        <dbReference type="ARBA" id="ARBA00022840"/>
    </source>
</evidence>
<dbReference type="InterPro" id="IPR003755">
    <property type="entry name" value="HPr(Ser)_kin/Pase"/>
</dbReference>